<protein>
    <submittedName>
        <fullName evidence="3">Uncharacterized protein</fullName>
    </submittedName>
</protein>
<keyword evidence="1" id="KW-0472">Membrane</keyword>
<keyword evidence="4" id="KW-1185">Reference proteome</keyword>
<proteinExistence type="predicted"/>
<feature type="transmembrane region" description="Helical" evidence="1">
    <location>
        <begin position="12"/>
        <end position="33"/>
    </location>
</feature>
<reference evidence="3" key="1">
    <citation type="submission" date="2023-03" db="EMBL/GenBank/DDBJ databases">
        <title>Massive genome expansion in bonnet fungi (Mycena s.s.) driven by repeated elements and novel gene families across ecological guilds.</title>
        <authorList>
            <consortium name="Lawrence Berkeley National Laboratory"/>
            <person name="Harder C.B."/>
            <person name="Miyauchi S."/>
            <person name="Viragh M."/>
            <person name="Kuo A."/>
            <person name="Thoen E."/>
            <person name="Andreopoulos B."/>
            <person name="Lu D."/>
            <person name="Skrede I."/>
            <person name="Drula E."/>
            <person name="Henrissat B."/>
            <person name="Morin E."/>
            <person name="Kohler A."/>
            <person name="Barry K."/>
            <person name="LaButti K."/>
            <person name="Morin E."/>
            <person name="Salamov A."/>
            <person name="Lipzen A."/>
            <person name="Mereny Z."/>
            <person name="Hegedus B."/>
            <person name="Baldrian P."/>
            <person name="Stursova M."/>
            <person name="Weitz H."/>
            <person name="Taylor A."/>
            <person name="Grigoriev I.V."/>
            <person name="Nagy L.G."/>
            <person name="Martin F."/>
            <person name="Kauserud H."/>
        </authorList>
    </citation>
    <scope>NUCLEOTIDE SEQUENCE</scope>
    <source>
        <strain evidence="3">CBHHK182m</strain>
    </source>
</reference>
<dbReference type="AlphaFoldDB" id="A0AAD7MS45"/>
<evidence type="ECO:0000313" key="4">
    <source>
        <dbReference type="Proteomes" id="UP001215598"/>
    </source>
</evidence>
<comment type="caution">
    <text evidence="3">The sequence shown here is derived from an EMBL/GenBank/DDBJ whole genome shotgun (WGS) entry which is preliminary data.</text>
</comment>
<sequence>MSSSQSGVGTKVYQYALAGAIGAVFFIALGLCWRARILERRARARRLLFPPPVEQIQEKPCLYDAYLESDDHGVSWHEVMPLALSQYGAGPQTAVPSKPGTVDVDPLISALSRVALVIAMPSPYPLHHPPSDSLSDLEEGHGVPYVELGVLDVEVHEEIVQP</sequence>
<keyword evidence="1" id="KW-0812">Transmembrane</keyword>
<evidence type="ECO:0000313" key="2">
    <source>
        <dbReference type="EMBL" id="KAJ7703426.1"/>
    </source>
</evidence>
<dbReference type="Proteomes" id="UP001215598">
    <property type="component" value="Unassembled WGS sequence"/>
</dbReference>
<dbReference type="EMBL" id="JARKIB010000502">
    <property type="protein sequence ID" value="KAJ7703426.1"/>
    <property type="molecule type" value="Genomic_DNA"/>
</dbReference>
<name>A0AAD7MS45_9AGAR</name>
<organism evidence="3 4">
    <name type="scientific">Mycena metata</name>
    <dbReference type="NCBI Taxonomy" id="1033252"/>
    <lineage>
        <taxon>Eukaryota</taxon>
        <taxon>Fungi</taxon>
        <taxon>Dikarya</taxon>
        <taxon>Basidiomycota</taxon>
        <taxon>Agaricomycotina</taxon>
        <taxon>Agaricomycetes</taxon>
        <taxon>Agaricomycetidae</taxon>
        <taxon>Agaricales</taxon>
        <taxon>Marasmiineae</taxon>
        <taxon>Mycenaceae</taxon>
        <taxon>Mycena</taxon>
    </lineage>
</organism>
<keyword evidence="1" id="KW-1133">Transmembrane helix</keyword>
<gene>
    <name evidence="3" type="ORF">B0H16DRAFT_1589028</name>
    <name evidence="2" type="ORF">B0H16DRAFT_1638801</name>
</gene>
<evidence type="ECO:0000313" key="3">
    <source>
        <dbReference type="EMBL" id="KAJ7728341.1"/>
    </source>
</evidence>
<dbReference type="EMBL" id="JARKIB010000173">
    <property type="protein sequence ID" value="KAJ7728341.1"/>
    <property type="molecule type" value="Genomic_DNA"/>
</dbReference>
<accession>A0AAD7MS45</accession>
<evidence type="ECO:0000256" key="1">
    <source>
        <dbReference type="SAM" id="Phobius"/>
    </source>
</evidence>